<dbReference type="GO" id="GO:0008409">
    <property type="term" value="F:5'-3' exonuclease activity"/>
    <property type="evidence" value="ECO:0007669"/>
    <property type="project" value="InterPro"/>
</dbReference>
<dbReference type="InterPro" id="IPR036279">
    <property type="entry name" value="5-3_exonuclease_C_sf"/>
</dbReference>
<dbReference type="FunFam" id="1.20.1060.10:FF:000001">
    <property type="entry name" value="DNA polymerase I"/>
    <property type="match status" value="1"/>
</dbReference>
<dbReference type="eggNOG" id="COG0749">
    <property type="taxonomic scope" value="Bacteria"/>
</dbReference>
<proteinExistence type="inferred from homology"/>
<dbReference type="InterPro" id="IPR002562">
    <property type="entry name" value="3'-5'_exonuclease_dom"/>
</dbReference>
<dbReference type="PROSITE" id="PS00447">
    <property type="entry name" value="DNA_POLYMERASE_A"/>
    <property type="match status" value="1"/>
</dbReference>
<evidence type="ECO:0000256" key="5">
    <source>
        <dbReference type="ARBA" id="ARBA00022679"/>
    </source>
</evidence>
<dbReference type="NCBIfam" id="NF004397">
    <property type="entry name" value="PRK05755.1"/>
    <property type="match status" value="1"/>
</dbReference>
<dbReference type="InterPro" id="IPR002421">
    <property type="entry name" value="5-3_exonuclease"/>
</dbReference>
<evidence type="ECO:0000256" key="9">
    <source>
        <dbReference type="ARBA" id="ARBA00022763"/>
    </source>
</evidence>
<dbReference type="PANTHER" id="PTHR10133:SF27">
    <property type="entry name" value="DNA POLYMERASE NU"/>
    <property type="match status" value="1"/>
</dbReference>
<dbReference type="OrthoDB" id="9806424at2"/>
<dbReference type="InterPro" id="IPR020045">
    <property type="entry name" value="DNA_polI_H3TH"/>
</dbReference>
<keyword evidence="13 17" id="KW-0238">DNA-binding</keyword>
<evidence type="ECO:0000313" key="22">
    <source>
        <dbReference type="Proteomes" id="UP000003330"/>
    </source>
</evidence>
<feature type="domain" description="3'-5' exonuclease" evidence="18">
    <location>
        <begin position="302"/>
        <end position="468"/>
    </location>
</feature>
<evidence type="ECO:0000259" key="18">
    <source>
        <dbReference type="SMART" id="SM00474"/>
    </source>
</evidence>
<keyword evidence="10" id="KW-0378">Hydrolase</keyword>
<evidence type="ECO:0000256" key="4">
    <source>
        <dbReference type="ARBA" id="ARBA00020311"/>
    </source>
</evidence>
<keyword evidence="9 17" id="KW-0227">DNA damage</keyword>
<dbReference type="InterPro" id="IPR002298">
    <property type="entry name" value="DNA_polymerase_A"/>
</dbReference>
<dbReference type="InterPro" id="IPR043502">
    <property type="entry name" value="DNA/RNA_pol_sf"/>
</dbReference>
<dbReference type="CDD" id="cd09898">
    <property type="entry name" value="H3TH_53EXO"/>
    <property type="match status" value="1"/>
</dbReference>
<keyword evidence="7 17" id="KW-0235">DNA replication</keyword>
<dbReference type="Gene3D" id="3.40.50.1010">
    <property type="entry name" value="5'-nuclease"/>
    <property type="match status" value="1"/>
</dbReference>
<dbReference type="InterPro" id="IPR036397">
    <property type="entry name" value="RNaseH_sf"/>
</dbReference>
<evidence type="ECO:0000256" key="7">
    <source>
        <dbReference type="ARBA" id="ARBA00022705"/>
    </source>
</evidence>
<evidence type="ECO:0000256" key="2">
    <source>
        <dbReference type="ARBA" id="ARBA00011541"/>
    </source>
</evidence>
<comment type="similarity">
    <text evidence="1 17">Belongs to the DNA polymerase type-A family.</text>
</comment>
<keyword evidence="22" id="KW-1185">Reference proteome</keyword>
<dbReference type="Pfam" id="PF22619">
    <property type="entry name" value="DNA_polI_exo1"/>
    <property type="match status" value="1"/>
</dbReference>
<sequence>MENKNKLLLIDGSSVAFRAFFALYNQIDRFKNHNGLHTNAIYGFHLMLDHMMKRVHPTHVLVAFDAGKTTFRTEMFADYKAGRAKTPDEFREQFPYIREMLTALGIAYYDLENYEADDIIGTLDKMAERTEVPFDVTIVSGDKDLIQLTDANTVVEISKKGVAEFEEFTPAYLMEKMGLTPDQFIDLKALMGDKSDNIPGVTKIGEKTGLKLLHEYGSLEGIYANIDGFKASKMKENLINDKEKAFLSKELATINTSSPITIGLDDISYTGPDLALLSQFYDEMDFKQLKQALSSQLPQEEVATIAYQEVSSLSRELFSDDDVFYFEVLNDNYHRDRMIAFAWGNQEAIYASDDISLLSQDLFKEILAKPMATYDFKRSKVLLSHLDIDIPAPAYDARLANYLLSNVEDNQMTTIARLFTKIPLESDEVVYGKGVKRAVPEKDILLGHLARKVKVLLDSKPLVLDKLVEHDQKDLYQAIELPLANVLAKMEIQGITVNRASLTEMALQNQIVIEELTQTIYEMAGETFNINSPKQLGVILFDKMGLPLEMTKKTKTGYSTAVDVLERLAPIAPIVAKILDYRQITKLQSTYVIGLQDYIMSDGKIHTRYVQDLTQTGRLSSVDPNLQNIPIRLEQGRLIRKAFTPSQADSLLLSSDYSQIELRVLAHISGDEHLIAAFKEGADIHTATAMRVFGIEKPEDVTANDRRNAKAVNFGIVYGISDFGLSNNLGISRKQAKQYIDTYFERYPGIKDYMERVVREAKDKGYVETLFKRRRELPDINSRNFNLRSFAERTAINSPIQGSAADILKIAMINLDQALQDGQFEAKMLLQVHDEIVLEVPEQELQAVKKLVKETMESAVSLAVPLQADENTGQSWYEAK</sequence>
<dbReference type="Proteomes" id="UP000003330">
    <property type="component" value="Unassembled WGS sequence"/>
</dbReference>
<dbReference type="GO" id="GO:0006261">
    <property type="term" value="P:DNA-templated DNA replication"/>
    <property type="evidence" value="ECO:0007669"/>
    <property type="project" value="UniProtKB-UniRule"/>
</dbReference>
<name>G5JZH8_9STRE</name>
<evidence type="ECO:0000256" key="1">
    <source>
        <dbReference type="ARBA" id="ARBA00007705"/>
    </source>
</evidence>
<dbReference type="eggNOG" id="COG0258">
    <property type="taxonomic scope" value="Bacteria"/>
</dbReference>
<dbReference type="SUPFAM" id="SSF53098">
    <property type="entry name" value="Ribonuclease H-like"/>
    <property type="match status" value="1"/>
</dbReference>
<dbReference type="SUPFAM" id="SSF56672">
    <property type="entry name" value="DNA/RNA polymerases"/>
    <property type="match status" value="1"/>
</dbReference>
<keyword evidence="8" id="KW-0540">Nuclease</keyword>
<keyword evidence="12 17" id="KW-0239">DNA-directed DNA polymerase</keyword>
<dbReference type="Pfam" id="PF02739">
    <property type="entry name" value="5_3_exonuc_N"/>
    <property type="match status" value="1"/>
</dbReference>
<gene>
    <name evidence="17 21" type="primary">polA</name>
    <name evidence="21" type="ORF">STRIC_0689</name>
</gene>
<dbReference type="AlphaFoldDB" id="G5JZH8"/>
<dbReference type="SMART" id="SM00475">
    <property type="entry name" value="53EXOc"/>
    <property type="match status" value="1"/>
</dbReference>
<dbReference type="EMBL" id="AEUX02000001">
    <property type="protein sequence ID" value="EHI70844.1"/>
    <property type="molecule type" value="Genomic_DNA"/>
</dbReference>
<comment type="caution">
    <text evidence="21">The sequence shown here is derived from an EMBL/GenBank/DDBJ whole genome shotgun (WGS) entry which is preliminary data.</text>
</comment>
<dbReference type="SMART" id="SM00474">
    <property type="entry name" value="35EXOc"/>
    <property type="match status" value="1"/>
</dbReference>
<comment type="subunit">
    <text evidence="2 17">Single-chain monomer with multiple functions.</text>
</comment>
<evidence type="ECO:0000256" key="17">
    <source>
        <dbReference type="RuleBase" id="RU004460"/>
    </source>
</evidence>
<evidence type="ECO:0000256" key="3">
    <source>
        <dbReference type="ARBA" id="ARBA00012417"/>
    </source>
</evidence>
<dbReference type="EC" id="2.7.7.7" evidence="3 16"/>
<keyword evidence="11" id="KW-0269">Exonuclease</keyword>
<dbReference type="InterPro" id="IPR029060">
    <property type="entry name" value="PIN-like_dom_sf"/>
</dbReference>
<evidence type="ECO:0000256" key="15">
    <source>
        <dbReference type="ARBA" id="ARBA00049244"/>
    </source>
</evidence>
<dbReference type="Pfam" id="PF00476">
    <property type="entry name" value="DNA_pol_A"/>
    <property type="match status" value="1"/>
</dbReference>
<dbReference type="Gene3D" id="3.30.420.10">
    <property type="entry name" value="Ribonuclease H-like superfamily/Ribonuclease H"/>
    <property type="match status" value="1"/>
</dbReference>
<dbReference type="SUPFAM" id="SSF47807">
    <property type="entry name" value="5' to 3' exonuclease, C-terminal subdomain"/>
    <property type="match status" value="1"/>
</dbReference>
<keyword evidence="5 17" id="KW-0808">Transferase</keyword>
<dbReference type="CDD" id="cd06140">
    <property type="entry name" value="DNA_polA_I_Bacillus_like_exo"/>
    <property type="match status" value="1"/>
</dbReference>
<dbReference type="FunFam" id="3.40.50.1010:FF:000001">
    <property type="entry name" value="DNA polymerase I"/>
    <property type="match status" value="1"/>
</dbReference>
<dbReference type="CDD" id="cd08637">
    <property type="entry name" value="DNA_pol_A_pol_I_C"/>
    <property type="match status" value="1"/>
</dbReference>
<evidence type="ECO:0000256" key="14">
    <source>
        <dbReference type="ARBA" id="ARBA00023204"/>
    </source>
</evidence>
<evidence type="ECO:0000256" key="10">
    <source>
        <dbReference type="ARBA" id="ARBA00022801"/>
    </source>
</evidence>
<dbReference type="FunFam" id="1.10.150.20:FF:000003">
    <property type="entry name" value="DNA polymerase I"/>
    <property type="match status" value="1"/>
</dbReference>
<dbReference type="SMART" id="SM00482">
    <property type="entry name" value="POLAc"/>
    <property type="match status" value="1"/>
</dbReference>
<evidence type="ECO:0000313" key="21">
    <source>
        <dbReference type="EMBL" id="EHI70844.1"/>
    </source>
</evidence>
<dbReference type="SMART" id="SM00279">
    <property type="entry name" value="HhH2"/>
    <property type="match status" value="1"/>
</dbReference>
<evidence type="ECO:0000256" key="8">
    <source>
        <dbReference type="ARBA" id="ARBA00022722"/>
    </source>
</evidence>
<dbReference type="Pfam" id="PF01367">
    <property type="entry name" value="5_3_exonuc"/>
    <property type="match status" value="1"/>
</dbReference>
<organism evidence="21 22">
    <name type="scientific">Streptococcus ictaluri 707-05</name>
    <dbReference type="NCBI Taxonomy" id="764299"/>
    <lineage>
        <taxon>Bacteria</taxon>
        <taxon>Bacillati</taxon>
        <taxon>Bacillota</taxon>
        <taxon>Bacilli</taxon>
        <taxon>Lactobacillales</taxon>
        <taxon>Streptococcaceae</taxon>
        <taxon>Streptococcus</taxon>
    </lineage>
</organism>
<evidence type="ECO:0000259" key="20">
    <source>
        <dbReference type="SMART" id="SM00482"/>
    </source>
</evidence>
<keyword evidence="14 17" id="KW-0234">DNA repair</keyword>
<dbReference type="InterPro" id="IPR018320">
    <property type="entry name" value="DNA_polymerase_1"/>
</dbReference>
<comment type="catalytic activity">
    <reaction evidence="15 17">
        <text>DNA(n) + a 2'-deoxyribonucleoside 5'-triphosphate = DNA(n+1) + diphosphate</text>
        <dbReference type="Rhea" id="RHEA:22508"/>
        <dbReference type="Rhea" id="RHEA-COMP:17339"/>
        <dbReference type="Rhea" id="RHEA-COMP:17340"/>
        <dbReference type="ChEBI" id="CHEBI:33019"/>
        <dbReference type="ChEBI" id="CHEBI:61560"/>
        <dbReference type="ChEBI" id="CHEBI:173112"/>
        <dbReference type="EC" id="2.7.7.7"/>
    </reaction>
</comment>
<evidence type="ECO:0000256" key="6">
    <source>
        <dbReference type="ARBA" id="ARBA00022695"/>
    </source>
</evidence>
<feature type="domain" description="DNA-directed DNA polymerase family A palm" evidence="20">
    <location>
        <begin position="636"/>
        <end position="844"/>
    </location>
</feature>
<evidence type="ECO:0000259" key="19">
    <source>
        <dbReference type="SMART" id="SM00475"/>
    </source>
</evidence>
<dbReference type="RefSeq" id="WP_008087153.1">
    <property type="nucleotide sequence ID" value="NZ_AEUX02000001.1"/>
</dbReference>
<dbReference type="GO" id="GO:0003887">
    <property type="term" value="F:DNA-directed DNA polymerase activity"/>
    <property type="evidence" value="ECO:0007669"/>
    <property type="project" value="UniProtKB-UniRule"/>
</dbReference>
<dbReference type="InterPro" id="IPR008918">
    <property type="entry name" value="HhH2"/>
</dbReference>
<dbReference type="InterPro" id="IPR020046">
    <property type="entry name" value="5-3_exonucl_a-hlix_arch_N"/>
</dbReference>
<evidence type="ECO:0000256" key="13">
    <source>
        <dbReference type="ARBA" id="ARBA00023125"/>
    </source>
</evidence>
<dbReference type="PANTHER" id="PTHR10133">
    <property type="entry name" value="DNA POLYMERASE I"/>
    <property type="match status" value="1"/>
</dbReference>
<evidence type="ECO:0000256" key="11">
    <source>
        <dbReference type="ARBA" id="ARBA00022839"/>
    </source>
</evidence>
<dbReference type="STRING" id="764299.STRIC_0689"/>
<dbReference type="Gene3D" id="3.30.70.370">
    <property type="match status" value="1"/>
</dbReference>
<feature type="domain" description="5'-3' exonuclease" evidence="19">
    <location>
        <begin position="5"/>
        <end position="270"/>
    </location>
</feature>
<dbReference type="CDD" id="cd09859">
    <property type="entry name" value="PIN_53EXO"/>
    <property type="match status" value="1"/>
</dbReference>
<dbReference type="InterPro" id="IPR054690">
    <property type="entry name" value="DNA_polI_exonuclease"/>
</dbReference>
<dbReference type="FunFam" id="1.10.150.20:FF:000002">
    <property type="entry name" value="DNA polymerase I"/>
    <property type="match status" value="1"/>
</dbReference>
<dbReference type="Gene3D" id="1.20.1060.10">
    <property type="entry name" value="Taq DNA Polymerase, Chain T, domain 4"/>
    <property type="match status" value="1"/>
</dbReference>
<dbReference type="GO" id="GO:0006302">
    <property type="term" value="P:double-strand break repair"/>
    <property type="evidence" value="ECO:0007669"/>
    <property type="project" value="TreeGrafter"/>
</dbReference>
<dbReference type="GO" id="GO:0003677">
    <property type="term" value="F:DNA binding"/>
    <property type="evidence" value="ECO:0007669"/>
    <property type="project" value="UniProtKB-UniRule"/>
</dbReference>
<dbReference type="InterPro" id="IPR019760">
    <property type="entry name" value="DNA-dir_DNA_pol_A_CS"/>
</dbReference>
<dbReference type="SUPFAM" id="SSF88723">
    <property type="entry name" value="PIN domain-like"/>
    <property type="match status" value="1"/>
</dbReference>
<dbReference type="Gene3D" id="1.10.150.20">
    <property type="entry name" value="5' to 3' exonuclease, C-terminal subdomain"/>
    <property type="match status" value="2"/>
</dbReference>
<dbReference type="NCBIfam" id="TIGR00593">
    <property type="entry name" value="pola"/>
    <property type="match status" value="1"/>
</dbReference>
<keyword evidence="6 17" id="KW-0548">Nucleotidyltransferase</keyword>
<evidence type="ECO:0000256" key="16">
    <source>
        <dbReference type="NCBIfam" id="TIGR00593"/>
    </source>
</evidence>
<reference evidence="21 22" key="1">
    <citation type="journal article" date="2014" name="Int. J. Syst. Evol. Microbiol.">
        <title>Phylogenomics and the dynamic genome evolution of the genus Streptococcus.</title>
        <authorList>
            <consortium name="The Broad Institute Genome Sequencing Platform"/>
            <person name="Richards V.P."/>
            <person name="Palmer S.R."/>
            <person name="Pavinski Bitar P.D."/>
            <person name="Qin X."/>
            <person name="Weinstock G.M."/>
            <person name="Highlander S.K."/>
            <person name="Town C.D."/>
            <person name="Burne R.A."/>
            <person name="Stanhope M.J."/>
        </authorList>
    </citation>
    <scope>NUCLEOTIDE SEQUENCE [LARGE SCALE GENOMIC DNA]</scope>
    <source>
        <strain evidence="21 22">707-05</strain>
    </source>
</reference>
<accession>G5JZH8</accession>
<dbReference type="PRINTS" id="PR00868">
    <property type="entry name" value="DNAPOLI"/>
</dbReference>
<dbReference type="GO" id="GO:0008408">
    <property type="term" value="F:3'-5' exonuclease activity"/>
    <property type="evidence" value="ECO:0007669"/>
    <property type="project" value="InterPro"/>
</dbReference>
<dbReference type="InterPro" id="IPR012337">
    <property type="entry name" value="RNaseH-like_sf"/>
</dbReference>
<evidence type="ECO:0000256" key="12">
    <source>
        <dbReference type="ARBA" id="ARBA00022932"/>
    </source>
</evidence>
<dbReference type="InterPro" id="IPR001098">
    <property type="entry name" value="DNA-dir_DNA_pol_A_palm_dom"/>
</dbReference>
<protein>
    <recommendedName>
        <fullName evidence="4 16">DNA polymerase I</fullName>
        <ecNumber evidence="3 16">2.7.7.7</ecNumber>
    </recommendedName>
</protein>